<organism evidence="2 3">
    <name type="scientific">Phaseolus angularis</name>
    <name type="common">Azuki bean</name>
    <name type="synonym">Vigna angularis</name>
    <dbReference type="NCBI Taxonomy" id="3914"/>
    <lineage>
        <taxon>Eukaryota</taxon>
        <taxon>Viridiplantae</taxon>
        <taxon>Streptophyta</taxon>
        <taxon>Embryophyta</taxon>
        <taxon>Tracheophyta</taxon>
        <taxon>Spermatophyta</taxon>
        <taxon>Magnoliopsida</taxon>
        <taxon>eudicotyledons</taxon>
        <taxon>Gunneridae</taxon>
        <taxon>Pentapetalae</taxon>
        <taxon>rosids</taxon>
        <taxon>fabids</taxon>
        <taxon>Fabales</taxon>
        <taxon>Fabaceae</taxon>
        <taxon>Papilionoideae</taxon>
        <taxon>50 kb inversion clade</taxon>
        <taxon>NPAAA clade</taxon>
        <taxon>indigoferoid/millettioid clade</taxon>
        <taxon>Phaseoleae</taxon>
        <taxon>Vigna</taxon>
    </lineage>
</organism>
<evidence type="ECO:0000313" key="2">
    <source>
        <dbReference type="EMBL" id="KOM35145.1"/>
    </source>
</evidence>
<sequence length="251" mass="28040">MNPPFEVFLLNETGETSATSARKHSSTFDRLLLPSLLTLTSSLSTLVLHAKGLTCSKHSDAQVSTFKGVIPNSRFQTPHVQFVTLWLVVEVNPKVRVRSPEEEEECVYPENDNGSWMLSKFIELLYFEEKEKNERECAASVSKSTRVCPQHVTMRSTPSTKGGVWKSVKRVGESPKENARASCVIRPRAVLSSPENDGLIGSMNELKNSTRSGRKEDGRGKKGGKYLEREECEAFNKGKAPLKAKVHFRNL</sequence>
<protein>
    <submittedName>
        <fullName evidence="2">Uncharacterized protein</fullName>
    </submittedName>
</protein>
<gene>
    <name evidence="2" type="ORF">LR48_Vigan02g129500</name>
</gene>
<dbReference type="Proteomes" id="UP000053144">
    <property type="component" value="Chromosome 2"/>
</dbReference>
<proteinExistence type="predicted"/>
<feature type="compositionally biased region" description="Basic and acidic residues" evidence="1">
    <location>
        <begin position="213"/>
        <end position="225"/>
    </location>
</feature>
<dbReference type="Gramene" id="KOM35145">
    <property type="protein sequence ID" value="KOM35145"/>
    <property type="gene ID" value="LR48_Vigan02g129500"/>
</dbReference>
<accession>A0A0L9TX77</accession>
<evidence type="ECO:0000313" key="3">
    <source>
        <dbReference type="Proteomes" id="UP000053144"/>
    </source>
</evidence>
<name>A0A0L9TX77_PHAAN</name>
<dbReference type="PANTHER" id="PTHR38932:SF2">
    <property type="entry name" value="DUF3741 DOMAIN-CONTAINING PROTEIN"/>
    <property type="match status" value="1"/>
</dbReference>
<dbReference type="AlphaFoldDB" id="A0A0L9TX77"/>
<evidence type="ECO:0000256" key="1">
    <source>
        <dbReference type="SAM" id="MobiDB-lite"/>
    </source>
</evidence>
<reference evidence="3" key="1">
    <citation type="journal article" date="2015" name="Proc. Natl. Acad. Sci. U.S.A.">
        <title>Genome sequencing of adzuki bean (Vigna angularis) provides insight into high starch and low fat accumulation and domestication.</title>
        <authorList>
            <person name="Yang K."/>
            <person name="Tian Z."/>
            <person name="Chen C."/>
            <person name="Luo L."/>
            <person name="Zhao B."/>
            <person name="Wang Z."/>
            <person name="Yu L."/>
            <person name="Li Y."/>
            <person name="Sun Y."/>
            <person name="Li W."/>
            <person name="Chen Y."/>
            <person name="Li Y."/>
            <person name="Zhang Y."/>
            <person name="Ai D."/>
            <person name="Zhao J."/>
            <person name="Shang C."/>
            <person name="Ma Y."/>
            <person name="Wu B."/>
            <person name="Wang M."/>
            <person name="Gao L."/>
            <person name="Sun D."/>
            <person name="Zhang P."/>
            <person name="Guo F."/>
            <person name="Wang W."/>
            <person name="Li Y."/>
            <person name="Wang J."/>
            <person name="Varshney R.K."/>
            <person name="Wang J."/>
            <person name="Ling H.Q."/>
            <person name="Wan P."/>
        </authorList>
    </citation>
    <scope>NUCLEOTIDE SEQUENCE</scope>
    <source>
        <strain evidence="3">cv. Jingnong 6</strain>
    </source>
</reference>
<dbReference type="EMBL" id="CM003372">
    <property type="protein sequence ID" value="KOM35145.1"/>
    <property type="molecule type" value="Genomic_DNA"/>
</dbReference>
<dbReference type="PANTHER" id="PTHR38932">
    <property type="entry name" value="BNAC03G64660D PROTEIN"/>
    <property type="match status" value="1"/>
</dbReference>
<feature type="region of interest" description="Disordered" evidence="1">
    <location>
        <begin position="195"/>
        <end position="225"/>
    </location>
</feature>